<dbReference type="EMBL" id="CP024923">
    <property type="protein sequence ID" value="ATY34271.1"/>
    <property type="molecule type" value="Genomic_DNA"/>
</dbReference>
<proteinExistence type="predicted"/>
<protein>
    <submittedName>
        <fullName evidence="1">Uncharacterized protein</fullName>
    </submittedName>
</protein>
<dbReference type="Proteomes" id="UP000229081">
    <property type="component" value="Chromosome"/>
</dbReference>
<dbReference type="AlphaFoldDB" id="A0A2K8MS11"/>
<sequence length="187" mass="20808">MRSDIRASFLNGSTATPVTEAPVPIDFTITLVNYNANCAPLVGYAIYIWHVNQKGAYSYYPTRVDANESYNRGMQVTDANGQVHFKIYYPLSAEGLYPFVGFEVFPSLAAATHGSNAIFNSQMSFDYNLLTNIFDENSYTVRFSTWTNQFRPHTPAEREQETIKLTRVGSPRATGLTGGITVPITLP</sequence>
<dbReference type="InterPro" id="IPR015889">
    <property type="entry name" value="Intradiol_dOase_core"/>
</dbReference>
<name>A0A2K8MS11_9SPHN</name>
<organism evidence="1 2">
    <name type="scientific">Sphingomonas psychrotolerans</name>
    <dbReference type="NCBI Taxonomy" id="1327635"/>
    <lineage>
        <taxon>Bacteria</taxon>
        <taxon>Pseudomonadati</taxon>
        <taxon>Pseudomonadota</taxon>
        <taxon>Alphaproteobacteria</taxon>
        <taxon>Sphingomonadales</taxon>
        <taxon>Sphingomonadaceae</taxon>
        <taxon>Sphingomonas</taxon>
    </lineage>
</organism>
<evidence type="ECO:0000313" key="1">
    <source>
        <dbReference type="EMBL" id="ATY34271.1"/>
    </source>
</evidence>
<dbReference type="Gene3D" id="2.60.130.10">
    <property type="entry name" value="Aromatic compound dioxygenase"/>
    <property type="match status" value="1"/>
</dbReference>
<dbReference type="SUPFAM" id="SSF49482">
    <property type="entry name" value="Aromatic compound dioxygenase"/>
    <property type="match status" value="1"/>
</dbReference>
<evidence type="ECO:0000313" key="2">
    <source>
        <dbReference type="Proteomes" id="UP000229081"/>
    </source>
</evidence>
<dbReference type="GO" id="GO:0008199">
    <property type="term" value="F:ferric iron binding"/>
    <property type="evidence" value="ECO:0007669"/>
    <property type="project" value="InterPro"/>
</dbReference>
<accession>A0A2K8MS11</accession>
<dbReference type="OrthoDB" id="9800887at2"/>
<dbReference type="GO" id="GO:0016702">
    <property type="term" value="F:oxidoreductase activity, acting on single donors with incorporation of molecular oxygen, incorporation of two atoms of oxygen"/>
    <property type="evidence" value="ECO:0007669"/>
    <property type="project" value="InterPro"/>
</dbReference>
<dbReference type="PANTHER" id="PTHR34315">
    <property type="match status" value="1"/>
</dbReference>
<dbReference type="PANTHER" id="PTHR34315:SF1">
    <property type="entry name" value="INTRADIOL RING-CLEAVAGE DIOXYGENASES DOMAIN-CONTAINING PROTEIN-RELATED"/>
    <property type="match status" value="1"/>
</dbReference>
<dbReference type="KEGG" id="sphc:CVN68_21835"/>
<reference evidence="1 2" key="1">
    <citation type="submission" date="2017-11" db="EMBL/GenBank/DDBJ databases">
        <title>Complete genome sequence of Sphingomonas sp. Strain Cra20, a psychrotolerant potential plant growth promoting rhizobacteria.</title>
        <authorList>
            <person name="Luo Y."/>
        </authorList>
    </citation>
    <scope>NUCLEOTIDE SEQUENCE [LARGE SCALE GENOMIC DNA]</scope>
    <source>
        <strain evidence="1 2">Cra20</strain>
    </source>
</reference>
<gene>
    <name evidence="1" type="ORF">CVN68_21835</name>
</gene>
<keyword evidence="2" id="KW-1185">Reference proteome</keyword>